<feature type="region of interest" description="Disordered" evidence="1">
    <location>
        <begin position="1"/>
        <end position="24"/>
    </location>
</feature>
<sequence>MIPTGRSRTLLDATGCHQTLPDGRGTTLTPAALHAALDNRRRQLGLKWWQVAIEVDTTETRFREMRNGTVSPALRQRAEAWLERRPVPPRTE</sequence>
<organism evidence="2 3">
    <name type="scientific">Planobispora siamensis</name>
    <dbReference type="NCBI Taxonomy" id="936338"/>
    <lineage>
        <taxon>Bacteria</taxon>
        <taxon>Bacillati</taxon>
        <taxon>Actinomycetota</taxon>
        <taxon>Actinomycetes</taxon>
        <taxon>Streptosporangiales</taxon>
        <taxon>Streptosporangiaceae</taxon>
        <taxon>Planobispora</taxon>
    </lineage>
</organism>
<evidence type="ECO:0000313" key="3">
    <source>
        <dbReference type="Proteomes" id="UP000619788"/>
    </source>
</evidence>
<reference evidence="2 3" key="1">
    <citation type="submission" date="2021-01" db="EMBL/GenBank/DDBJ databases">
        <title>Whole genome shotgun sequence of Planobispora siamensis NBRC 107568.</title>
        <authorList>
            <person name="Komaki H."/>
            <person name="Tamura T."/>
        </authorList>
    </citation>
    <scope>NUCLEOTIDE SEQUENCE [LARGE SCALE GENOMIC DNA]</scope>
    <source>
        <strain evidence="2 3">NBRC 107568</strain>
    </source>
</reference>
<name>A0A8J3SFJ6_9ACTN</name>
<dbReference type="RefSeq" id="WP_204064223.1">
    <property type="nucleotide sequence ID" value="NZ_BOOJ01000023.1"/>
</dbReference>
<comment type="caution">
    <text evidence="2">The sequence shown here is derived from an EMBL/GenBank/DDBJ whole genome shotgun (WGS) entry which is preliminary data.</text>
</comment>
<dbReference type="Proteomes" id="UP000619788">
    <property type="component" value="Unassembled WGS sequence"/>
</dbReference>
<keyword evidence="3" id="KW-1185">Reference proteome</keyword>
<evidence type="ECO:0000313" key="2">
    <source>
        <dbReference type="EMBL" id="GIH91977.1"/>
    </source>
</evidence>
<dbReference type="AlphaFoldDB" id="A0A8J3SFJ6"/>
<protein>
    <submittedName>
        <fullName evidence="2">Uncharacterized protein</fullName>
    </submittedName>
</protein>
<gene>
    <name evidence="2" type="ORF">Psi01_26070</name>
</gene>
<proteinExistence type="predicted"/>
<dbReference type="EMBL" id="BOOJ01000023">
    <property type="protein sequence ID" value="GIH91977.1"/>
    <property type="molecule type" value="Genomic_DNA"/>
</dbReference>
<evidence type="ECO:0000256" key="1">
    <source>
        <dbReference type="SAM" id="MobiDB-lite"/>
    </source>
</evidence>
<accession>A0A8J3SFJ6</accession>